<keyword evidence="2" id="KW-1185">Reference proteome</keyword>
<dbReference type="EMBL" id="QCZH01000005">
    <property type="protein sequence ID" value="PWA09802.1"/>
    <property type="molecule type" value="Genomic_DNA"/>
</dbReference>
<organism evidence="1 2">
    <name type="scientific">Flavobacterium laiguense</name>
    <dbReference type="NCBI Taxonomy" id="2169409"/>
    <lineage>
        <taxon>Bacteria</taxon>
        <taxon>Pseudomonadati</taxon>
        <taxon>Bacteroidota</taxon>
        <taxon>Flavobacteriia</taxon>
        <taxon>Flavobacteriales</taxon>
        <taxon>Flavobacteriaceae</taxon>
        <taxon>Flavobacterium</taxon>
    </lineage>
</organism>
<gene>
    <name evidence="1" type="ORF">DB891_06405</name>
</gene>
<sequence length="157" mass="18484">MKQPLIEVIIDPFFYHYLKSKTIQSVEDLQGKSIERLINSTKNQIEIWYKNKKVQKLKINDLKEELLLFPLYNTTIHNKNSSLEDGIYIEQKEIGLVGSFEINTDDFNINNLEFQLVQTKEDIFLINLMYKNQALVCKKKDTLITFQNCFEINSTAK</sequence>
<dbReference type="AlphaFoldDB" id="A0A2U1JXF0"/>
<accession>A0A2U1JXF0</accession>
<reference evidence="1 2" key="1">
    <citation type="submission" date="2018-04" db="EMBL/GenBank/DDBJ databases">
        <title>Flavobacterium sp. nov., isolated from glacier ice.</title>
        <authorList>
            <person name="Liu Q."/>
            <person name="Xin Y.-H."/>
        </authorList>
    </citation>
    <scope>NUCLEOTIDE SEQUENCE [LARGE SCALE GENOMIC DNA]</scope>
    <source>
        <strain evidence="1 2">LB2P30</strain>
    </source>
</reference>
<name>A0A2U1JXF0_9FLAO</name>
<comment type="caution">
    <text evidence="1">The sequence shown here is derived from an EMBL/GenBank/DDBJ whole genome shotgun (WGS) entry which is preliminary data.</text>
</comment>
<protein>
    <submittedName>
        <fullName evidence="1">Uncharacterized protein</fullName>
    </submittedName>
</protein>
<evidence type="ECO:0000313" key="1">
    <source>
        <dbReference type="EMBL" id="PWA09802.1"/>
    </source>
</evidence>
<dbReference type="Proteomes" id="UP000245618">
    <property type="component" value="Unassembled WGS sequence"/>
</dbReference>
<proteinExistence type="predicted"/>
<evidence type="ECO:0000313" key="2">
    <source>
        <dbReference type="Proteomes" id="UP000245618"/>
    </source>
</evidence>